<protein>
    <submittedName>
        <fullName evidence="6">LysR family transcriptional regulator</fullName>
    </submittedName>
</protein>
<comment type="similarity">
    <text evidence="1">Belongs to the LysR transcriptional regulatory family.</text>
</comment>
<dbReference type="InterPro" id="IPR036390">
    <property type="entry name" value="WH_DNA-bd_sf"/>
</dbReference>
<dbReference type="KEGG" id="rgu:A4W93_19995"/>
<dbReference type="GO" id="GO:0003677">
    <property type="term" value="F:DNA binding"/>
    <property type="evidence" value="ECO:0007669"/>
    <property type="project" value="UniProtKB-KW"/>
</dbReference>
<dbReference type="PROSITE" id="PS50931">
    <property type="entry name" value="HTH_LYSR"/>
    <property type="match status" value="1"/>
</dbReference>
<dbReference type="Gene3D" id="3.40.190.290">
    <property type="match status" value="1"/>
</dbReference>
<evidence type="ECO:0000259" key="5">
    <source>
        <dbReference type="PROSITE" id="PS50931"/>
    </source>
</evidence>
<dbReference type="RefSeq" id="WP_085752290.1">
    <property type="nucleotide sequence ID" value="NZ_BSPR01000006.1"/>
</dbReference>
<dbReference type="Pfam" id="PF00126">
    <property type="entry name" value="HTH_1"/>
    <property type="match status" value="1"/>
</dbReference>
<dbReference type="SUPFAM" id="SSF53850">
    <property type="entry name" value="Periplasmic binding protein-like II"/>
    <property type="match status" value="1"/>
</dbReference>
<dbReference type="GO" id="GO:0003700">
    <property type="term" value="F:DNA-binding transcription factor activity"/>
    <property type="evidence" value="ECO:0007669"/>
    <property type="project" value="InterPro"/>
</dbReference>
<dbReference type="Pfam" id="PF03466">
    <property type="entry name" value="LysR_substrate"/>
    <property type="match status" value="1"/>
</dbReference>
<dbReference type="InterPro" id="IPR050176">
    <property type="entry name" value="LTTR"/>
</dbReference>
<proteinExistence type="inferred from homology"/>
<dbReference type="EMBL" id="CP015118">
    <property type="protein sequence ID" value="ARN21994.1"/>
    <property type="molecule type" value="Genomic_DNA"/>
</dbReference>
<dbReference type="InterPro" id="IPR005119">
    <property type="entry name" value="LysR_subst-bd"/>
</dbReference>
<evidence type="ECO:0000313" key="6">
    <source>
        <dbReference type="EMBL" id="ARN21994.1"/>
    </source>
</evidence>
<dbReference type="OrthoDB" id="8579932at2"/>
<evidence type="ECO:0000256" key="3">
    <source>
        <dbReference type="ARBA" id="ARBA00023125"/>
    </source>
</evidence>
<keyword evidence="2" id="KW-0805">Transcription regulation</keyword>
<keyword evidence="4" id="KW-0804">Transcription</keyword>
<dbReference type="Proteomes" id="UP000193427">
    <property type="component" value="Chromosome"/>
</dbReference>
<evidence type="ECO:0000256" key="2">
    <source>
        <dbReference type="ARBA" id="ARBA00023015"/>
    </source>
</evidence>
<feature type="domain" description="HTH lysR-type" evidence="5">
    <location>
        <begin position="9"/>
        <end position="66"/>
    </location>
</feature>
<dbReference type="InterPro" id="IPR000847">
    <property type="entry name" value="LysR_HTH_N"/>
</dbReference>
<dbReference type="PANTHER" id="PTHR30579:SF3">
    <property type="entry name" value="TRANSCRIPTIONAL REGULATORY PROTEIN"/>
    <property type="match status" value="1"/>
</dbReference>
<keyword evidence="3" id="KW-0238">DNA-binding</keyword>
<accession>A0A1W6LCK6</accession>
<evidence type="ECO:0000313" key="7">
    <source>
        <dbReference type="Proteomes" id="UP000193427"/>
    </source>
</evidence>
<dbReference type="STRING" id="946333.A4W93_19995"/>
<organism evidence="6 7">
    <name type="scientific">Piscinibacter gummiphilus</name>
    <dbReference type="NCBI Taxonomy" id="946333"/>
    <lineage>
        <taxon>Bacteria</taxon>
        <taxon>Pseudomonadati</taxon>
        <taxon>Pseudomonadota</taxon>
        <taxon>Betaproteobacteria</taxon>
        <taxon>Burkholderiales</taxon>
        <taxon>Sphaerotilaceae</taxon>
        <taxon>Piscinibacter</taxon>
    </lineage>
</organism>
<reference evidence="6 7" key="1">
    <citation type="submission" date="2016-04" db="EMBL/GenBank/DDBJ databases">
        <title>Complete genome sequence of natural rubber-degrading, novel Gram-negative bacterium, Rhizobacter gummiphilus strain NS21.</title>
        <authorList>
            <person name="Tabata M."/>
            <person name="Kasai D."/>
            <person name="Fukuda M."/>
        </authorList>
    </citation>
    <scope>NUCLEOTIDE SEQUENCE [LARGE SCALE GENOMIC DNA]</scope>
    <source>
        <strain evidence="6 7">NS21</strain>
    </source>
</reference>
<evidence type="ECO:0000256" key="4">
    <source>
        <dbReference type="ARBA" id="ARBA00023163"/>
    </source>
</evidence>
<gene>
    <name evidence="6" type="ORF">A4W93_19995</name>
</gene>
<dbReference type="AlphaFoldDB" id="A0A1W6LCK6"/>
<sequence>MADQKRTAVDWEDVRVFLALGRHGSLSAAARALSVTHATISRRIQSLEESVGEKLVERRPEGYVLTPAGTRALVAAGDMEAAALTFGRNGDDGAPKGLVRINASPALALGFLIARLAGLPTLHPGLDIDLATDMRSISLDRHQADIAVRLGAPKDGDVIAKPLGLMASGFYGTAAVCVAVAAGAEPVFVGFDEENADIPDAAWLARHFPRSRVAFRAGHQMAQATAARAGAGLVLLPHYIGRQMPDLRAVDLGRVPEPREIWMLIRRQDRRDVPIRTVADHLERVFAGEKALFGA</sequence>
<dbReference type="InterPro" id="IPR036388">
    <property type="entry name" value="WH-like_DNA-bd_sf"/>
</dbReference>
<dbReference type="Gene3D" id="1.10.10.10">
    <property type="entry name" value="Winged helix-like DNA-binding domain superfamily/Winged helix DNA-binding domain"/>
    <property type="match status" value="1"/>
</dbReference>
<keyword evidence="7" id="KW-1185">Reference proteome</keyword>
<name>A0A1W6LCK6_9BURK</name>
<evidence type="ECO:0000256" key="1">
    <source>
        <dbReference type="ARBA" id="ARBA00009437"/>
    </source>
</evidence>
<dbReference type="PANTHER" id="PTHR30579">
    <property type="entry name" value="TRANSCRIPTIONAL REGULATOR"/>
    <property type="match status" value="1"/>
</dbReference>
<dbReference type="SUPFAM" id="SSF46785">
    <property type="entry name" value="Winged helix' DNA-binding domain"/>
    <property type="match status" value="1"/>
</dbReference>